<reference evidence="1 2" key="1">
    <citation type="submission" date="2017-11" db="EMBL/GenBank/DDBJ databases">
        <title>Isolation and Characterization of Methanogenic Archaea from Saline Meromictic Lake at Siberia.</title>
        <authorList>
            <person name="Shen Y."/>
            <person name="Huang H.-H."/>
            <person name="Lai M.-C."/>
            <person name="Chen S.-C."/>
        </authorList>
    </citation>
    <scope>NUCLEOTIDE SEQUENCE [LARGE SCALE GENOMIC DNA]</scope>
    <source>
        <strain evidence="1 2">SY-01</strain>
    </source>
</reference>
<accession>A0A4E0PWR8</accession>
<dbReference type="EMBL" id="PGGK01000019">
    <property type="protein sequence ID" value="TGC07020.1"/>
    <property type="molecule type" value="Genomic_DNA"/>
</dbReference>
<protein>
    <submittedName>
        <fullName evidence="1">Uncharacterized protein</fullName>
    </submittedName>
</protein>
<keyword evidence="2" id="KW-1185">Reference proteome</keyword>
<evidence type="ECO:0000313" key="1">
    <source>
        <dbReference type="EMBL" id="TGC07020.1"/>
    </source>
</evidence>
<sequence>MTRMSEKDIKVSSDKKLPFLKCPRYKSCSVNNCPLDPCYPYGYVDKRDYEKKCTLAKPYRSRIGKQFSDILPRGGLTTSEYAGRKSWDEMSEQKRSKITEEGKKRLKALHLKNKIGDSYLSGEV</sequence>
<comment type="caution">
    <text evidence="1">The sequence shown here is derived from an EMBL/GenBank/DDBJ whole genome shotgun (WGS) entry which is preliminary data.</text>
</comment>
<organism evidence="1 2">
    <name type="scientific">Methanolobus halotolerans</name>
    <dbReference type="NCBI Taxonomy" id="2052935"/>
    <lineage>
        <taxon>Archaea</taxon>
        <taxon>Methanobacteriati</taxon>
        <taxon>Methanobacteriota</taxon>
        <taxon>Stenosarchaea group</taxon>
        <taxon>Methanomicrobia</taxon>
        <taxon>Methanosarcinales</taxon>
        <taxon>Methanosarcinaceae</taxon>
        <taxon>Methanolobus</taxon>
    </lineage>
</organism>
<proteinExistence type="predicted"/>
<dbReference type="AlphaFoldDB" id="A0A4E0PWR8"/>
<dbReference type="Proteomes" id="UP000297295">
    <property type="component" value="Unassembled WGS sequence"/>
</dbReference>
<name>A0A4E0PWR8_9EURY</name>
<evidence type="ECO:0000313" key="2">
    <source>
        <dbReference type="Proteomes" id="UP000297295"/>
    </source>
</evidence>
<gene>
    <name evidence="1" type="ORF">CUN85_12050</name>
</gene>